<evidence type="ECO:0000256" key="6">
    <source>
        <dbReference type="ARBA" id="ARBA00022989"/>
    </source>
</evidence>
<name>A0A8J3ARS7_9BIFI</name>
<evidence type="ECO:0000256" key="2">
    <source>
        <dbReference type="ARBA" id="ARBA00022475"/>
    </source>
</evidence>
<feature type="transmembrane region" description="Helical" evidence="9">
    <location>
        <begin position="507"/>
        <end position="532"/>
    </location>
</feature>
<evidence type="ECO:0000256" key="8">
    <source>
        <dbReference type="SAM" id="MobiDB-lite"/>
    </source>
</evidence>
<dbReference type="PRINTS" id="PR01806">
    <property type="entry name" value="VIRFACTRMVIN"/>
</dbReference>
<protein>
    <recommendedName>
        <fullName evidence="12">Lipid II flippase MurJ</fullName>
    </recommendedName>
</protein>
<keyword evidence="2" id="KW-1003">Cell membrane</keyword>
<dbReference type="InterPro" id="IPR004268">
    <property type="entry name" value="MurJ"/>
</dbReference>
<keyword evidence="6 9" id="KW-1133">Transmembrane helix</keyword>
<feature type="transmembrane region" description="Helical" evidence="9">
    <location>
        <begin position="466"/>
        <end position="487"/>
    </location>
</feature>
<dbReference type="AlphaFoldDB" id="A0A8J3ARS7"/>
<comment type="subcellular location">
    <subcellularLocation>
        <location evidence="1">Cell membrane</location>
        <topology evidence="1">Multi-pass membrane protein</topology>
    </subcellularLocation>
</comment>
<feature type="region of interest" description="Disordered" evidence="8">
    <location>
        <begin position="1"/>
        <end position="41"/>
    </location>
</feature>
<dbReference type="InterPro" id="IPR051050">
    <property type="entry name" value="Lipid_II_flippase_MurJ/MviN"/>
</dbReference>
<evidence type="ECO:0000256" key="7">
    <source>
        <dbReference type="ARBA" id="ARBA00023136"/>
    </source>
</evidence>
<feature type="transmembrane region" description="Helical" evidence="9">
    <location>
        <begin position="438"/>
        <end position="460"/>
    </location>
</feature>
<feature type="transmembrane region" description="Helical" evidence="9">
    <location>
        <begin position="544"/>
        <end position="565"/>
    </location>
</feature>
<feature type="transmembrane region" description="Helical" evidence="9">
    <location>
        <begin position="66"/>
        <end position="83"/>
    </location>
</feature>
<feature type="transmembrane region" description="Helical" evidence="9">
    <location>
        <begin position="164"/>
        <end position="185"/>
    </location>
</feature>
<accession>A0A8J3ARS7</accession>
<dbReference type="GO" id="GO:0015648">
    <property type="term" value="F:lipid-linked peptidoglycan transporter activity"/>
    <property type="evidence" value="ECO:0007669"/>
    <property type="project" value="TreeGrafter"/>
</dbReference>
<keyword evidence="11" id="KW-1185">Reference proteome</keyword>
<dbReference type="GO" id="GO:0008360">
    <property type="term" value="P:regulation of cell shape"/>
    <property type="evidence" value="ECO:0007669"/>
    <property type="project" value="UniProtKB-KW"/>
</dbReference>
<evidence type="ECO:0000256" key="1">
    <source>
        <dbReference type="ARBA" id="ARBA00004651"/>
    </source>
</evidence>
<dbReference type="PANTHER" id="PTHR47019:SF1">
    <property type="entry name" value="LIPID II FLIPPASE MURJ"/>
    <property type="match status" value="1"/>
</dbReference>
<reference evidence="10" key="2">
    <citation type="submission" date="2020-09" db="EMBL/GenBank/DDBJ databases">
        <authorList>
            <person name="Sun Q."/>
            <person name="Sedlacek I."/>
        </authorList>
    </citation>
    <scope>NUCLEOTIDE SEQUENCE</scope>
    <source>
        <strain evidence="10">CCM 8606</strain>
    </source>
</reference>
<feature type="transmembrane region" description="Helical" evidence="9">
    <location>
        <begin position="240"/>
        <end position="261"/>
    </location>
</feature>
<evidence type="ECO:0000313" key="10">
    <source>
        <dbReference type="EMBL" id="GGI15033.1"/>
    </source>
</evidence>
<dbReference type="GO" id="GO:0034204">
    <property type="term" value="P:lipid translocation"/>
    <property type="evidence" value="ECO:0007669"/>
    <property type="project" value="TreeGrafter"/>
</dbReference>
<keyword evidence="4" id="KW-0133">Cell shape</keyword>
<organism evidence="10 11">
    <name type="scientific">Galliscardovia ingluviei</name>
    <dbReference type="NCBI Taxonomy" id="1769422"/>
    <lineage>
        <taxon>Bacteria</taxon>
        <taxon>Bacillati</taxon>
        <taxon>Actinomycetota</taxon>
        <taxon>Actinomycetes</taxon>
        <taxon>Bifidobacteriales</taxon>
        <taxon>Bifidobacteriaceae</taxon>
        <taxon>Galliscardovia</taxon>
    </lineage>
</organism>
<dbReference type="GO" id="GO:0005886">
    <property type="term" value="C:plasma membrane"/>
    <property type="evidence" value="ECO:0007669"/>
    <property type="project" value="UniProtKB-SubCell"/>
</dbReference>
<feature type="transmembrane region" description="Helical" evidence="9">
    <location>
        <begin position="197"/>
        <end position="220"/>
    </location>
</feature>
<reference evidence="10" key="1">
    <citation type="journal article" date="2014" name="Int. J. Syst. Evol. Microbiol.">
        <title>Complete genome sequence of Corynebacterium casei LMG S-19264T (=DSM 44701T), isolated from a smear-ripened cheese.</title>
        <authorList>
            <consortium name="US DOE Joint Genome Institute (JGI-PGF)"/>
            <person name="Walter F."/>
            <person name="Albersmeier A."/>
            <person name="Kalinowski J."/>
            <person name="Ruckert C."/>
        </authorList>
    </citation>
    <scope>NUCLEOTIDE SEQUENCE</scope>
    <source>
        <strain evidence="10">CCM 8606</strain>
    </source>
</reference>
<feature type="transmembrane region" description="Helical" evidence="9">
    <location>
        <begin position="371"/>
        <end position="391"/>
    </location>
</feature>
<proteinExistence type="predicted"/>
<dbReference type="PANTHER" id="PTHR47019">
    <property type="entry name" value="LIPID II FLIPPASE MURJ"/>
    <property type="match status" value="1"/>
</dbReference>
<evidence type="ECO:0008006" key="12">
    <source>
        <dbReference type="Google" id="ProtNLM"/>
    </source>
</evidence>
<comment type="caution">
    <text evidence="10">The sequence shown here is derived from an EMBL/GenBank/DDBJ whole genome shotgun (WGS) entry which is preliminary data.</text>
</comment>
<keyword evidence="5" id="KW-0573">Peptidoglycan synthesis</keyword>
<feature type="transmembrane region" description="Helical" evidence="9">
    <location>
        <begin position="89"/>
        <end position="111"/>
    </location>
</feature>
<evidence type="ECO:0000256" key="3">
    <source>
        <dbReference type="ARBA" id="ARBA00022692"/>
    </source>
</evidence>
<dbReference type="CDD" id="cd13123">
    <property type="entry name" value="MATE_MurJ_like"/>
    <property type="match status" value="1"/>
</dbReference>
<dbReference type="EMBL" id="BMDH01000004">
    <property type="protein sequence ID" value="GGI15033.1"/>
    <property type="molecule type" value="Genomic_DNA"/>
</dbReference>
<gene>
    <name evidence="10" type="ORF">GCM10007377_13890</name>
</gene>
<sequence length="588" mass="63966">MSTISTHESADKLVDMPTQVSSSARLEESPETPTMHPQHANTSVRKNSLIMAVGTAASRVTGQIRSILLAAAIGTTGIAANAYQTGSTIPQVIFTLISGGIFNAVLVPQIVRTLQHHDAKDRLNKLITLAMALLIGITATMMFLTPLITRLYVNPNWDSQQRALVNAFTLWCMPQIFFYGVYLVLGQILAATGRFGMYAWSSVFANVISCAGFTVFIVLFGNASRRPLDFWNAQTLALTAGSWTLGVAVQALVLFIPLMKIGLHYRIRWGLRGLGLRSMGRVAAWSLAITAIDLVIGMITSQINTGAPHAAGDLYNVAGNGSYQYAYSLFILPYSLIAVSITTAAFPKLAQSISKHRIDQAQHDLFSSLRLVVLCMVFFSAALIVMPLPIIRALLPSVNLHDAALISGPLIGLSVALLPASVFLLAQRTFYAFEDGRSTFLVALVQVSVQCVLMLLSVVIMPPQWWASAVGWSIALSNAAAMPYLFIRLRRRMPHMHHDALTLARTLLYSLLAGCIAAGVCWIVLHELMAIWHISASAAGVMSWVQAVVICIIGSVVMIVLYGGILHLCKVPEVRTLLTMVKQKLLRR</sequence>
<dbReference type="Pfam" id="PF03023">
    <property type="entry name" value="MurJ"/>
    <property type="match status" value="1"/>
</dbReference>
<feature type="transmembrane region" description="Helical" evidence="9">
    <location>
        <begin position="325"/>
        <end position="350"/>
    </location>
</feature>
<feature type="transmembrane region" description="Helical" evidence="9">
    <location>
        <begin position="282"/>
        <end position="305"/>
    </location>
</feature>
<evidence type="ECO:0000256" key="9">
    <source>
        <dbReference type="SAM" id="Phobius"/>
    </source>
</evidence>
<feature type="transmembrane region" description="Helical" evidence="9">
    <location>
        <begin position="403"/>
        <end position="426"/>
    </location>
</feature>
<evidence type="ECO:0000256" key="4">
    <source>
        <dbReference type="ARBA" id="ARBA00022960"/>
    </source>
</evidence>
<keyword evidence="7 9" id="KW-0472">Membrane</keyword>
<feature type="transmembrane region" description="Helical" evidence="9">
    <location>
        <begin position="123"/>
        <end position="144"/>
    </location>
</feature>
<evidence type="ECO:0000256" key="5">
    <source>
        <dbReference type="ARBA" id="ARBA00022984"/>
    </source>
</evidence>
<evidence type="ECO:0000313" key="11">
    <source>
        <dbReference type="Proteomes" id="UP000619536"/>
    </source>
</evidence>
<dbReference type="Proteomes" id="UP000619536">
    <property type="component" value="Unassembled WGS sequence"/>
</dbReference>
<keyword evidence="3 9" id="KW-0812">Transmembrane</keyword>
<dbReference type="GO" id="GO:0009252">
    <property type="term" value="P:peptidoglycan biosynthetic process"/>
    <property type="evidence" value="ECO:0007669"/>
    <property type="project" value="UniProtKB-KW"/>
</dbReference>